<dbReference type="Proteomes" id="UP001442841">
    <property type="component" value="Chromosome"/>
</dbReference>
<evidence type="ECO:0000313" key="8">
    <source>
        <dbReference type="Proteomes" id="UP001442841"/>
    </source>
</evidence>
<keyword evidence="2" id="KW-1003">Cell membrane</keyword>
<evidence type="ECO:0000313" key="7">
    <source>
        <dbReference type="EMBL" id="XAN09149.1"/>
    </source>
</evidence>
<feature type="transmembrane region" description="Helical" evidence="6">
    <location>
        <begin position="115"/>
        <end position="136"/>
    </location>
</feature>
<dbReference type="InterPro" id="IPR036259">
    <property type="entry name" value="MFS_trans_sf"/>
</dbReference>
<evidence type="ECO:0000256" key="5">
    <source>
        <dbReference type="ARBA" id="ARBA00023136"/>
    </source>
</evidence>
<comment type="subcellular location">
    <subcellularLocation>
        <location evidence="1">Cell membrane</location>
        <topology evidence="1">Multi-pass membrane protein</topology>
    </subcellularLocation>
</comment>
<feature type="transmembrane region" description="Helical" evidence="6">
    <location>
        <begin position="319"/>
        <end position="337"/>
    </location>
</feature>
<dbReference type="PANTHER" id="PTHR23513:SF17">
    <property type="entry name" value="MEMBRANE PROTEIN"/>
    <property type="match status" value="1"/>
</dbReference>
<reference evidence="7 8" key="1">
    <citation type="submission" date="2024-04" db="EMBL/GenBank/DDBJ databases">
        <title>Isolation of an actinomycete strain from pig manure.</title>
        <authorList>
            <person name="Gong T."/>
            <person name="Yu Z."/>
            <person name="An M."/>
            <person name="Wei C."/>
            <person name="Yang W."/>
            <person name="Liu L."/>
        </authorList>
    </citation>
    <scope>NUCLEOTIDE SEQUENCE [LARGE SCALE GENOMIC DNA]</scope>
    <source>
        <strain evidence="7 8">ZF39</strain>
    </source>
</reference>
<dbReference type="CDD" id="cd06173">
    <property type="entry name" value="MFS_MefA_like"/>
    <property type="match status" value="1"/>
</dbReference>
<dbReference type="Gene3D" id="1.20.1250.20">
    <property type="entry name" value="MFS general substrate transporter like domains"/>
    <property type="match status" value="1"/>
</dbReference>
<dbReference type="SUPFAM" id="SSF103473">
    <property type="entry name" value="MFS general substrate transporter"/>
    <property type="match status" value="1"/>
</dbReference>
<keyword evidence="8" id="KW-1185">Reference proteome</keyword>
<organism evidence="7 8">
    <name type="scientific">Ammonicoccus fulvus</name>
    <dbReference type="NCBI Taxonomy" id="3138240"/>
    <lineage>
        <taxon>Bacteria</taxon>
        <taxon>Bacillati</taxon>
        <taxon>Actinomycetota</taxon>
        <taxon>Actinomycetes</taxon>
        <taxon>Propionibacteriales</taxon>
        <taxon>Propionibacteriaceae</taxon>
        <taxon>Ammonicoccus</taxon>
    </lineage>
</organism>
<feature type="transmembrane region" description="Helical" evidence="6">
    <location>
        <begin position="188"/>
        <end position="206"/>
    </location>
</feature>
<sequence length="456" mass="48466">MEFFRGLARLWRHKLFRQLVAVRIGTQASDGILQVGMAAYVLFSPQNQPDAASIALVLAITLLPFSIVGPFVSLTLDRFNRRQVAVVTDIIRVLIAGMLGVLVLNPDLREHWSMWLFYAGVLVAMSLNRYLLAGLSAALPHTVDEDEYLIASSVMPTIGPSGVLLGAALAFGIRFVAGGVMESYQADAIIFLTSATGFAITVTIALRIPRRALGPDLDSVDTRTTPVRDVLQGLARAVAHLTERRPAAIGLVTIGAQRIIYGMTWVATILLFRNHFHAVDDVDAAMRDIGLWAGATGVGFVASAAVVPPLARRVGVRRAIVVVLVAAGVLQIVPGSIFTLPTLVAAGLGLGLCSQALKICVDTLVQAHVDDDFKGRVFTIYDMIFNACLVIASVIVALTFPADGHTLTGFVLLGALLIAVGVVFWIRSARIGSAVFDRGTEFDPGTPHAAVGGNAG</sequence>
<feature type="transmembrane region" description="Helical" evidence="6">
    <location>
        <begin position="406"/>
        <end position="426"/>
    </location>
</feature>
<accession>A0ABZ3FSS2</accession>
<keyword evidence="3 6" id="KW-0812">Transmembrane</keyword>
<keyword evidence="4 6" id="KW-1133">Transmembrane helix</keyword>
<proteinExistence type="predicted"/>
<feature type="transmembrane region" description="Helical" evidence="6">
    <location>
        <begin position="148"/>
        <end position="176"/>
    </location>
</feature>
<keyword evidence="5 6" id="KW-0472">Membrane</keyword>
<evidence type="ECO:0000256" key="6">
    <source>
        <dbReference type="SAM" id="Phobius"/>
    </source>
</evidence>
<evidence type="ECO:0000256" key="2">
    <source>
        <dbReference type="ARBA" id="ARBA00022475"/>
    </source>
</evidence>
<protein>
    <submittedName>
        <fullName evidence="7">MFS transporter</fullName>
    </submittedName>
</protein>
<gene>
    <name evidence="7" type="ORF">AADG42_18105</name>
</gene>
<feature type="transmembrane region" description="Helical" evidence="6">
    <location>
        <begin position="289"/>
        <end position="307"/>
    </location>
</feature>
<feature type="transmembrane region" description="Helical" evidence="6">
    <location>
        <begin position="20"/>
        <end position="42"/>
    </location>
</feature>
<dbReference type="EMBL" id="CP154795">
    <property type="protein sequence ID" value="XAN09149.1"/>
    <property type="molecule type" value="Genomic_DNA"/>
</dbReference>
<feature type="transmembrane region" description="Helical" evidence="6">
    <location>
        <begin position="54"/>
        <end position="72"/>
    </location>
</feature>
<dbReference type="RefSeq" id="WP_425310602.1">
    <property type="nucleotide sequence ID" value="NZ_CP154795.1"/>
</dbReference>
<dbReference type="PANTHER" id="PTHR23513">
    <property type="entry name" value="INTEGRAL MEMBRANE EFFLUX PROTEIN-RELATED"/>
    <property type="match status" value="1"/>
</dbReference>
<evidence type="ECO:0000256" key="1">
    <source>
        <dbReference type="ARBA" id="ARBA00004651"/>
    </source>
</evidence>
<feature type="transmembrane region" description="Helical" evidence="6">
    <location>
        <begin position="377"/>
        <end position="400"/>
    </location>
</feature>
<evidence type="ECO:0000256" key="4">
    <source>
        <dbReference type="ARBA" id="ARBA00022989"/>
    </source>
</evidence>
<evidence type="ECO:0000256" key="3">
    <source>
        <dbReference type="ARBA" id="ARBA00022692"/>
    </source>
</evidence>
<name>A0ABZ3FSS2_9ACTN</name>
<feature type="transmembrane region" description="Helical" evidence="6">
    <location>
        <begin position="84"/>
        <end position="103"/>
    </location>
</feature>